<reference evidence="6 7" key="1">
    <citation type="submission" date="2017-07" db="EMBL/GenBank/DDBJ databases">
        <authorList>
            <person name="Sun Z.S."/>
            <person name="Albrecht U."/>
            <person name="Echele G."/>
            <person name="Lee C.C."/>
        </authorList>
    </citation>
    <scope>NUCLEOTIDE SEQUENCE [LARGE SCALE GENOMIC DNA]</scope>
    <source>
        <strain evidence="6 7">CGMCC 1.12672</strain>
    </source>
</reference>
<dbReference type="PRINTS" id="PR00344">
    <property type="entry name" value="BCTRLSENSOR"/>
</dbReference>
<dbReference type="NCBIfam" id="TIGR02916">
    <property type="entry name" value="PEP_his_kin"/>
    <property type="match status" value="1"/>
</dbReference>
<dbReference type="EMBL" id="OBMI01000001">
    <property type="protein sequence ID" value="SOB79253.1"/>
    <property type="molecule type" value="Genomic_DNA"/>
</dbReference>
<dbReference type="PROSITE" id="PS50109">
    <property type="entry name" value="HIS_KIN"/>
    <property type="match status" value="1"/>
</dbReference>
<gene>
    <name evidence="6" type="ORF">SAMN06297144_0454</name>
</gene>
<dbReference type="SUPFAM" id="SSF55874">
    <property type="entry name" value="ATPase domain of HSP90 chaperone/DNA topoisomerase II/histidine kinase"/>
    <property type="match status" value="1"/>
</dbReference>
<dbReference type="GO" id="GO:0000155">
    <property type="term" value="F:phosphorelay sensor kinase activity"/>
    <property type="evidence" value="ECO:0007669"/>
    <property type="project" value="TreeGrafter"/>
</dbReference>
<dbReference type="AlphaFoldDB" id="A0A285QBI3"/>
<feature type="transmembrane region" description="Helical" evidence="4">
    <location>
        <begin position="94"/>
        <end position="114"/>
    </location>
</feature>
<dbReference type="EC" id="2.7.13.3" evidence="2"/>
<dbReference type="Pfam" id="PF02518">
    <property type="entry name" value="HATPase_c"/>
    <property type="match status" value="1"/>
</dbReference>
<evidence type="ECO:0000256" key="2">
    <source>
        <dbReference type="ARBA" id="ARBA00012438"/>
    </source>
</evidence>
<feature type="transmembrane region" description="Helical" evidence="4">
    <location>
        <begin position="6"/>
        <end position="25"/>
    </location>
</feature>
<evidence type="ECO:0000259" key="5">
    <source>
        <dbReference type="PROSITE" id="PS50109"/>
    </source>
</evidence>
<evidence type="ECO:0000256" key="4">
    <source>
        <dbReference type="SAM" id="Phobius"/>
    </source>
</evidence>
<dbReference type="SMART" id="SM00387">
    <property type="entry name" value="HATPase_c"/>
    <property type="match status" value="1"/>
</dbReference>
<keyword evidence="3" id="KW-0597">Phosphoprotein</keyword>
<keyword evidence="4" id="KW-1133">Transmembrane helix</keyword>
<sequence>MSAALILWSHALAGLMFTAVALWATRRSGCTLPRWPLVLALVLAGVWALSVAGLGGADPGTQIAAALRNLASLGFLLALGSARDSAVPRGTGPIYGVVALVVVAQALLSLAAATLPPTRIAADLATGAALLRMMIDVAALLLAHGAYAGHRRGDVRLLAGGFGLLWLSDLALTTGAYLTGDWLSPLLTVRGVTAAATALLAAAALQRDDRRPLAVSRTVALQSMSFLAIGGYFALLAVVTSALSALGGSHARLLQTAFVVGSAAAVLTLMSSPWLRSWAKVKVAKHLFTHRYDYRTEWLRFTGTLGAPGQDMGLEERVVKAVADLTESPAGLLLVRDGPALGAASGWHWEGAAGPASAGFVAQLEASERIVELDALRRSSGDVDGAATVPDWLRAEPSAWAVVPLLHLGTLVGAIVLARPALDRALDWEDFDLLRIAGRQVASYLAEARAQDSLAQNQRFDEFNRRFAFIVHDIKNLASGIKLVARNAERHADNPAFRDDMVATLQDSAAKMNALLARLSANHRARAAVPVPTAILPVLDRLAAARRATHPIQVEGRGDVLAHTDAARLEQVIGHLLLNAIEASAADSPVLLSVTEADDSCVVTVADRGCGMSPAFVRDELFRPFHSSKPGGFGIGAFEARQLAEGMGARIEVESALKLGTTFRLLLPRAAAPAMDQAA</sequence>
<evidence type="ECO:0000256" key="3">
    <source>
        <dbReference type="ARBA" id="ARBA00022553"/>
    </source>
</evidence>
<dbReference type="RefSeq" id="WP_245858118.1">
    <property type="nucleotide sequence ID" value="NZ_OBMI01000001.1"/>
</dbReference>
<keyword evidence="6" id="KW-0808">Transferase</keyword>
<dbReference type="Gene3D" id="3.30.565.10">
    <property type="entry name" value="Histidine kinase-like ATPase, C-terminal domain"/>
    <property type="match status" value="1"/>
</dbReference>
<keyword evidence="7" id="KW-1185">Reference proteome</keyword>
<feature type="domain" description="Histidine kinase" evidence="5">
    <location>
        <begin position="469"/>
        <end position="671"/>
    </location>
</feature>
<feature type="transmembrane region" description="Helical" evidence="4">
    <location>
        <begin position="63"/>
        <end position="82"/>
    </location>
</feature>
<organism evidence="6 7">
    <name type="scientific">Sphingomonas guangdongensis</name>
    <dbReference type="NCBI Taxonomy" id="1141890"/>
    <lineage>
        <taxon>Bacteria</taxon>
        <taxon>Pseudomonadati</taxon>
        <taxon>Pseudomonadota</taxon>
        <taxon>Alphaproteobacteria</taxon>
        <taxon>Sphingomonadales</taxon>
        <taxon>Sphingomonadaceae</taxon>
        <taxon>Sphingomonas</taxon>
    </lineage>
</organism>
<evidence type="ECO:0000313" key="7">
    <source>
        <dbReference type="Proteomes" id="UP000219494"/>
    </source>
</evidence>
<dbReference type="InterPro" id="IPR004358">
    <property type="entry name" value="Sig_transdc_His_kin-like_C"/>
</dbReference>
<feature type="transmembrane region" description="Helical" evidence="4">
    <location>
        <begin position="253"/>
        <end position="275"/>
    </location>
</feature>
<dbReference type="PANTHER" id="PTHR43547">
    <property type="entry name" value="TWO-COMPONENT HISTIDINE KINASE"/>
    <property type="match status" value="1"/>
</dbReference>
<feature type="transmembrane region" description="Helical" evidence="4">
    <location>
        <begin position="226"/>
        <end position="247"/>
    </location>
</feature>
<name>A0A285QBI3_9SPHN</name>
<feature type="transmembrane region" description="Helical" evidence="4">
    <location>
        <begin position="184"/>
        <end position="205"/>
    </location>
</feature>
<feature type="transmembrane region" description="Helical" evidence="4">
    <location>
        <begin position="37"/>
        <end position="57"/>
    </location>
</feature>
<comment type="catalytic activity">
    <reaction evidence="1">
        <text>ATP + protein L-histidine = ADP + protein N-phospho-L-histidine.</text>
        <dbReference type="EC" id="2.7.13.3"/>
    </reaction>
</comment>
<keyword evidence="4" id="KW-0812">Transmembrane</keyword>
<feature type="transmembrane region" description="Helical" evidence="4">
    <location>
        <begin position="120"/>
        <end position="143"/>
    </location>
</feature>
<protein>
    <recommendedName>
        <fullName evidence="2">histidine kinase</fullName>
        <ecNumber evidence="2">2.7.13.3</ecNumber>
    </recommendedName>
</protein>
<proteinExistence type="predicted"/>
<accession>A0A285QBI3</accession>
<dbReference type="PANTHER" id="PTHR43547:SF2">
    <property type="entry name" value="HYBRID SIGNAL TRANSDUCTION HISTIDINE KINASE C"/>
    <property type="match status" value="1"/>
</dbReference>
<feature type="transmembrane region" description="Helical" evidence="4">
    <location>
        <begin position="155"/>
        <end position="178"/>
    </location>
</feature>
<dbReference type="InterPro" id="IPR014265">
    <property type="entry name" value="XrtA/PrsK"/>
</dbReference>
<dbReference type="InterPro" id="IPR029016">
    <property type="entry name" value="GAF-like_dom_sf"/>
</dbReference>
<evidence type="ECO:0000313" key="6">
    <source>
        <dbReference type="EMBL" id="SOB79253.1"/>
    </source>
</evidence>
<keyword evidence="6" id="KW-0418">Kinase</keyword>
<dbReference type="Gene3D" id="3.30.450.40">
    <property type="match status" value="1"/>
</dbReference>
<dbReference type="Proteomes" id="UP000219494">
    <property type="component" value="Unassembled WGS sequence"/>
</dbReference>
<dbReference type="SUPFAM" id="SSF55781">
    <property type="entry name" value="GAF domain-like"/>
    <property type="match status" value="1"/>
</dbReference>
<evidence type="ECO:0000256" key="1">
    <source>
        <dbReference type="ARBA" id="ARBA00000085"/>
    </source>
</evidence>
<dbReference type="InterPro" id="IPR003594">
    <property type="entry name" value="HATPase_dom"/>
</dbReference>
<dbReference type="InterPro" id="IPR005467">
    <property type="entry name" value="His_kinase_dom"/>
</dbReference>
<dbReference type="InterPro" id="IPR036890">
    <property type="entry name" value="HATPase_C_sf"/>
</dbReference>
<keyword evidence="4" id="KW-0472">Membrane</keyword>